<sequence length="102" mass="11733">QLRNDFDRCMADLNFAYDVSKAIDRAEESQRVDTSLNEVKKSLEQLDDKLDEGFDCKFDEGIKQVSDKIEAAAQRIDFMQSTKLGDTKKIDTRELDDPKEPI</sequence>
<feature type="non-terminal residue" evidence="1">
    <location>
        <position position="102"/>
    </location>
</feature>
<comment type="caution">
    <text evidence="1">The sequence shown here is derived from an EMBL/GenBank/DDBJ whole genome shotgun (WGS) entry which is preliminary data.</text>
</comment>
<gene>
    <name evidence="1" type="ORF">GMARGA_LOCUS36469</name>
</gene>
<accession>A0ABN7WZV8</accession>
<feature type="non-terminal residue" evidence="1">
    <location>
        <position position="1"/>
    </location>
</feature>
<proteinExistence type="predicted"/>
<keyword evidence="2" id="KW-1185">Reference proteome</keyword>
<evidence type="ECO:0000313" key="2">
    <source>
        <dbReference type="Proteomes" id="UP000789901"/>
    </source>
</evidence>
<name>A0ABN7WZV8_GIGMA</name>
<dbReference type="EMBL" id="CAJVQB010071980">
    <property type="protein sequence ID" value="CAG8843304.1"/>
    <property type="molecule type" value="Genomic_DNA"/>
</dbReference>
<dbReference type="Proteomes" id="UP000789901">
    <property type="component" value="Unassembled WGS sequence"/>
</dbReference>
<organism evidence="1 2">
    <name type="scientific">Gigaspora margarita</name>
    <dbReference type="NCBI Taxonomy" id="4874"/>
    <lineage>
        <taxon>Eukaryota</taxon>
        <taxon>Fungi</taxon>
        <taxon>Fungi incertae sedis</taxon>
        <taxon>Mucoromycota</taxon>
        <taxon>Glomeromycotina</taxon>
        <taxon>Glomeromycetes</taxon>
        <taxon>Diversisporales</taxon>
        <taxon>Gigasporaceae</taxon>
        <taxon>Gigaspora</taxon>
    </lineage>
</organism>
<protein>
    <submittedName>
        <fullName evidence="1">35485_t:CDS:1</fullName>
    </submittedName>
</protein>
<reference evidence="1 2" key="1">
    <citation type="submission" date="2021-06" db="EMBL/GenBank/DDBJ databases">
        <authorList>
            <person name="Kallberg Y."/>
            <person name="Tangrot J."/>
            <person name="Rosling A."/>
        </authorList>
    </citation>
    <scope>NUCLEOTIDE SEQUENCE [LARGE SCALE GENOMIC DNA]</scope>
    <source>
        <strain evidence="1 2">120-4 pot B 10/14</strain>
    </source>
</reference>
<evidence type="ECO:0000313" key="1">
    <source>
        <dbReference type="EMBL" id="CAG8843304.1"/>
    </source>
</evidence>